<comment type="caution">
    <text evidence="1">The sequence shown here is derived from an EMBL/GenBank/DDBJ whole genome shotgun (WGS) entry which is preliminary data.</text>
</comment>
<sequence>MLAYGVAVDAVDDYMRIAESDVRICFFIIRICQNLRVRTPDPLSPVPHAFREWEILYDSRLQQSLLRPFGVQDLDFCSEA</sequence>
<dbReference type="Proteomes" id="UP001234297">
    <property type="component" value="Chromosome 4"/>
</dbReference>
<evidence type="ECO:0000313" key="2">
    <source>
        <dbReference type="Proteomes" id="UP001234297"/>
    </source>
</evidence>
<gene>
    <name evidence="1" type="ORF">MRB53_014096</name>
</gene>
<evidence type="ECO:0000313" key="1">
    <source>
        <dbReference type="EMBL" id="KAJ8617910.1"/>
    </source>
</evidence>
<accession>A0ACC2K9X1</accession>
<protein>
    <submittedName>
        <fullName evidence="1">Uncharacterized protein</fullName>
    </submittedName>
</protein>
<proteinExistence type="predicted"/>
<organism evidence="1 2">
    <name type="scientific">Persea americana</name>
    <name type="common">Avocado</name>
    <dbReference type="NCBI Taxonomy" id="3435"/>
    <lineage>
        <taxon>Eukaryota</taxon>
        <taxon>Viridiplantae</taxon>
        <taxon>Streptophyta</taxon>
        <taxon>Embryophyta</taxon>
        <taxon>Tracheophyta</taxon>
        <taxon>Spermatophyta</taxon>
        <taxon>Magnoliopsida</taxon>
        <taxon>Magnoliidae</taxon>
        <taxon>Laurales</taxon>
        <taxon>Lauraceae</taxon>
        <taxon>Persea</taxon>
    </lineage>
</organism>
<keyword evidence="2" id="KW-1185">Reference proteome</keyword>
<name>A0ACC2K9X1_PERAE</name>
<dbReference type="EMBL" id="CM056812">
    <property type="protein sequence ID" value="KAJ8617910.1"/>
    <property type="molecule type" value="Genomic_DNA"/>
</dbReference>
<reference evidence="1 2" key="1">
    <citation type="journal article" date="2022" name="Hortic Res">
        <title>A haplotype resolved chromosomal level avocado genome allows analysis of novel avocado genes.</title>
        <authorList>
            <person name="Nath O."/>
            <person name="Fletcher S.J."/>
            <person name="Hayward A."/>
            <person name="Shaw L.M."/>
            <person name="Masouleh A.K."/>
            <person name="Furtado A."/>
            <person name="Henry R.J."/>
            <person name="Mitter N."/>
        </authorList>
    </citation>
    <scope>NUCLEOTIDE SEQUENCE [LARGE SCALE GENOMIC DNA]</scope>
    <source>
        <strain evidence="2">cv. Hass</strain>
    </source>
</reference>